<protein>
    <submittedName>
        <fullName evidence="2">Uncharacterized protein</fullName>
    </submittedName>
</protein>
<organism evidence="2 3">
    <name type="scientific">Trichoplax adhaerens</name>
    <name type="common">Trichoplax reptans</name>
    <dbReference type="NCBI Taxonomy" id="10228"/>
    <lineage>
        <taxon>Eukaryota</taxon>
        <taxon>Metazoa</taxon>
        <taxon>Placozoa</taxon>
        <taxon>Uniplacotomia</taxon>
        <taxon>Trichoplacea</taxon>
        <taxon>Trichoplacidae</taxon>
        <taxon>Trichoplax</taxon>
    </lineage>
</organism>
<sequence length="502" mass="57617">MDQHSPIEMSALGQSFRCDKCGSPYVVDPNRRGNRKKKSKHMACPRRKLDPQTNKILTLCNACGLAFSRSKKAKPNPSPPSLEMKLEYLKEAKQFTSRLIEKFGDQDAERLSCPNFKKHGCGCLQKYITDQSQNESETRVRQLLHLIKQAKILRQQKCYGFPNSNGININSTKSKIKVGLGNGHRKSKAFEEFVLTQRKILREEYNLCERATQKILIYSNNFLHKKLKTDPNQRSRITRRKGKAALGKLKPIQDLANENCCIDNCIKIAKTHAKLLEEWRERATSGQEEARRVLAEMLTPAGGSRTNCYRFISWITGCSHSTISRVNEQMKKTGGSREPPQHGLKQWWRKHGQPRKSCKPQERSEQMVDKTTKSVNYSQSFYQQNLYSSPPITKTESFSSCSQHPQAIADPSQLVDTSQYEQDNQKLMEINSQWNSFRSQQNNNVNSRNHCHNTQVMPNMTTNAAVYNILPSDQYNDQQFTLNDSTQLLHSATENNNPQYSY</sequence>
<dbReference type="STRING" id="10228.B3RP52"/>
<gene>
    <name evidence="2" type="ORF">TRIADDRAFT_53407</name>
</gene>
<dbReference type="HOGENOM" id="CLU_543306_0_0_1"/>
<dbReference type="Proteomes" id="UP000009022">
    <property type="component" value="Unassembled WGS sequence"/>
</dbReference>
<dbReference type="CTD" id="6750622"/>
<feature type="compositionally biased region" description="Basic and acidic residues" evidence="1">
    <location>
        <begin position="359"/>
        <end position="370"/>
    </location>
</feature>
<feature type="region of interest" description="Disordered" evidence="1">
    <location>
        <begin position="331"/>
        <end position="370"/>
    </location>
</feature>
<dbReference type="InParanoid" id="B3RP52"/>
<evidence type="ECO:0000256" key="1">
    <source>
        <dbReference type="SAM" id="MobiDB-lite"/>
    </source>
</evidence>
<dbReference type="KEGG" id="tad:TRIADDRAFT_53407"/>
<dbReference type="OMA" id="ANENCCI"/>
<name>B3RP52_TRIAD</name>
<evidence type="ECO:0000313" key="3">
    <source>
        <dbReference type="Proteomes" id="UP000009022"/>
    </source>
</evidence>
<dbReference type="eggNOG" id="ENOG502QVMG">
    <property type="taxonomic scope" value="Eukaryota"/>
</dbReference>
<feature type="compositionally biased region" description="Basic residues" evidence="1">
    <location>
        <begin position="347"/>
        <end position="358"/>
    </location>
</feature>
<accession>B3RP52</accession>
<reference evidence="2 3" key="1">
    <citation type="journal article" date="2008" name="Nature">
        <title>The Trichoplax genome and the nature of placozoans.</title>
        <authorList>
            <person name="Srivastava M."/>
            <person name="Begovic E."/>
            <person name="Chapman J."/>
            <person name="Putnam N.H."/>
            <person name="Hellsten U."/>
            <person name="Kawashima T."/>
            <person name="Kuo A."/>
            <person name="Mitros T."/>
            <person name="Salamov A."/>
            <person name="Carpenter M.L."/>
            <person name="Signorovitch A.Y."/>
            <person name="Moreno M.A."/>
            <person name="Kamm K."/>
            <person name="Grimwood J."/>
            <person name="Schmutz J."/>
            <person name="Shapiro H."/>
            <person name="Grigoriev I.V."/>
            <person name="Buss L.W."/>
            <person name="Schierwater B."/>
            <person name="Dellaporta S.L."/>
            <person name="Rokhsar D.S."/>
        </authorList>
    </citation>
    <scope>NUCLEOTIDE SEQUENCE [LARGE SCALE GENOMIC DNA]</scope>
    <source>
        <strain evidence="2 3">Grell-BS-1999</strain>
    </source>
</reference>
<dbReference type="EMBL" id="DS985242">
    <property type="protein sequence ID" value="EDV28131.1"/>
    <property type="molecule type" value="Genomic_DNA"/>
</dbReference>
<proteinExistence type="predicted"/>
<dbReference type="AlphaFoldDB" id="B3RP52"/>
<dbReference type="RefSeq" id="XP_002109965.1">
    <property type="nucleotide sequence ID" value="XM_002109929.1"/>
</dbReference>
<evidence type="ECO:0000313" key="2">
    <source>
        <dbReference type="EMBL" id="EDV28131.1"/>
    </source>
</evidence>
<dbReference type="GeneID" id="6750622"/>
<keyword evidence="3" id="KW-1185">Reference proteome</keyword>
<dbReference type="OrthoDB" id="10068017at2759"/>